<keyword evidence="4" id="KW-1185">Reference proteome</keyword>
<feature type="region of interest" description="Disordered" evidence="1">
    <location>
        <begin position="1"/>
        <end position="29"/>
    </location>
</feature>
<dbReference type="InterPro" id="IPR036864">
    <property type="entry name" value="Zn2-C6_fun-type_DNA-bd_sf"/>
</dbReference>
<dbReference type="PROSITE" id="PS50048">
    <property type="entry name" value="ZN2_CY6_FUNGAL_2"/>
    <property type="match status" value="1"/>
</dbReference>
<dbReference type="GO" id="GO:0008270">
    <property type="term" value="F:zinc ion binding"/>
    <property type="evidence" value="ECO:0007669"/>
    <property type="project" value="InterPro"/>
</dbReference>
<feature type="region of interest" description="Disordered" evidence="1">
    <location>
        <begin position="155"/>
        <end position="207"/>
    </location>
</feature>
<dbReference type="Pfam" id="PF00172">
    <property type="entry name" value="Zn_clus"/>
    <property type="match status" value="1"/>
</dbReference>
<gene>
    <name evidence="3" type="ORF">BD410DRAFT_176485</name>
</gene>
<feature type="domain" description="Zn(2)-C6 fungal-type" evidence="2">
    <location>
        <begin position="208"/>
        <end position="241"/>
    </location>
</feature>
<proteinExistence type="predicted"/>
<dbReference type="EMBL" id="ML170171">
    <property type="protein sequence ID" value="TDL23277.1"/>
    <property type="molecule type" value="Genomic_DNA"/>
</dbReference>
<dbReference type="AlphaFoldDB" id="A0A4Y7Q6J6"/>
<feature type="compositionally biased region" description="Basic and acidic residues" evidence="1">
    <location>
        <begin position="189"/>
        <end position="206"/>
    </location>
</feature>
<feature type="compositionally biased region" description="Polar residues" evidence="1">
    <location>
        <begin position="1"/>
        <end position="19"/>
    </location>
</feature>
<name>A0A4Y7Q6J6_9AGAM</name>
<evidence type="ECO:0000313" key="3">
    <source>
        <dbReference type="EMBL" id="TDL23277.1"/>
    </source>
</evidence>
<reference evidence="3 4" key="1">
    <citation type="submission" date="2018-06" db="EMBL/GenBank/DDBJ databases">
        <title>A transcriptomic atlas of mushroom development highlights an independent origin of complex multicellularity.</title>
        <authorList>
            <consortium name="DOE Joint Genome Institute"/>
            <person name="Krizsan K."/>
            <person name="Almasi E."/>
            <person name="Merenyi Z."/>
            <person name="Sahu N."/>
            <person name="Viragh M."/>
            <person name="Koszo T."/>
            <person name="Mondo S."/>
            <person name="Kiss B."/>
            <person name="Balint B."/>
            <person name="Kues U."/>
            <person name="Barry K."/>
            <person name="Hegedus J.C."/>
            <person name="Henrissat B."/>
            <person name="Johnson J."/>
            <person name="Lipzen A."/>
            <person name="Ohm R."/>
            <person name="Nagy I."/>
            <person name="Pangilinan J."/>
            <person name="Yan J."/>
            <person name="Xiong Y."/>
            <person name="Grigoriev I.V."/>
            <person name="Hibbett D.S."/>
            <person name="Nagy L.G."/>
        </authorList>
    </citation>
    <scope>NUCLEOTIDE SEQUENCE [LARGE SCALE GENOMIC DNA]</scope>
    <source>
        <strain evidence="3 4">SZMC22713</strain>
    </source>
</reference>
<protein>
    <recommendedName>
        <fullName evidence="2">Zn(2)-C6 fungal-type domain-containing protein</fullName>
    </recommendedName>
</protein>
<dbReference type="GO" id="GO:0000981">
    <property type="term" value="F:DNA-binding transcription factor activity, RNA polymerase II-specific"/>
    <property type="evidence" value="ECO:0007669"/>
    <property type="project" value="InterPro"/>
</dbReference>
<dbReference type="InterPro" id="IPR001138">
    <property type="entry name" value="Zn2Cys6_DnaBD"/>
</dbReference>
<sequence>MDKQGPTASNGSHDYSLSNPALFPMGAGPETLRMQNASNLNSQLDLWRELALLSNNSLAESDRQDETSASTIITPPVPFGTTDIFRASADHSGSPFRQQTETAHRSTNQFEWMRSNPPVFDARANAVTQIHDPAVSDAAFKLQGVAARRLLALPSTSSAQQRSAVGPAGNYQPAASHPTAVERQQPAMRHRDEQRQDKANRKEINHHPCGTCQSSKLKCEMKWPYSEDLCRNCAERRLECTPHKPSAAVRSFFAGGNQPSRP</sequence>
<dbReference type="SUPFAM" id="SSF57701">
    <property type="entry name" value="Zn2/Cys6 DNA-binding domain"/>
    <property type="match status" value="1"/>
</dbReference>
<evidence type="ECO:0000259" key="2">
    <source>
        <dbReference type="PROSITE" id="PS50048"/>
    </source>
</evidence>
<organism evidence="3 4">
    <name type="scientific">Rickenella mellea</name>
    <dbReference type="NCBI Taxonomy" id="50990"/>
    <lineage>
        <taxon>Eukaryota</taxon>
        <taxon>Fungi</taxon>
        <taxon>Dikarya</taxon>
        <taxon>Basidiomycota</taxon>
        <taxon>Agaricomycotina</taxon>
        <taxon>Agaricomycetes</taxon>
        <taxon>Hymenochaetales</taxon>
        <taxon>Rickenellaceae</taxon>
        <taxon>Rickenella</taxon>
    </lineage>
</organism>
<evidence type="ECO:0000256" key="1">
    <source>
        <dbReference type="SAM" id="MobiDB-lite"/>
    </source>
</evidence>
<evidence type="ECO:0000313" key="4">
    <source>
        <dbReference type="Proteomes" id="UP000294933"/>
    </source>
</evidence>
<dbReference type="Proteomes" id="UP000294933">
    <property type="component" value="Unassembled WGS sequence"/>
</dbReference>
<dbReference type="VEuPathDB" id="FungiDB:BD410DRAFT_176485"/>
<accession>A0A4Y7Q6J6</accession>
<dbReference type="CDD" id="cd00067">
    <property type="entry name" value="GAL4"/>
    <property type="match status" value="1"/>
</dbReference>